<dbReference type="InterPro" id="IPR026046">
    <property type="entry name" value="UBIAD1"/>
</dbReference>
<dbReference type="InterPro" id="IPR011937">
    <property type="entry name" value="DHNA_phytyltransferase_MenA"/>
</dbReference>
<feature type="transmembrane region" description="Helical" evidence="7">
    <location>
        <begin position="166"/>
        <end position="187"/>
    </location>
</feature>
<sequence>MYSVAVVPILVGAGAAYAATGVMYFARCGQLLLGSVLVVAWLNLSNDAFDAETGADVSKAESVVALTGNRKAVLAAANVSLLGGVALLGRAVADSGDLRVGLVLAAAIFMGYLYQGPPFRLSYLGLGEPLCFLAFGPFATCAFYLAQVASGAPPGTTVLPMVSWPAMAASVIVGTTTAAVLFCSHFHQVASDRSAKKLSPVVRLGTDRAMQVLTGSVAWAVDLLMFGWRTHGDAAAVWPLKLYALSWHTAVGLALAAGLCLCRMPPPALPAFVLSARDQAVRLWQMNMRPLPKLPPPALAGPPAPQPPPPPPPPPLPAA</sequence>
<dbReference type="GO" id="GO:0016020">
    <property type="term" value="C:membrane"/>
    <property type="evidence" value="ECO:0007669"/>
    <property type="project" value="UniProtKB-SubCell"/>
</dbReference>
<dbReference type="AlphaFoldDB" id="A0AAW1R284"/>
<evidence type="ECO:0000256" key="1">
    <source>
        <dbReference type="ARBA" id="ARBA00004141"/>
    </source>
</evidence>
<reference evidence="8 9" key="1">
    <citation type="journal article" date="2024" name="Nat. Commun.">
        <title>Phylogenomics reveals the evolutionary origins of lichenization in chlorophyte algae.</title>
        <authorList>
            <person name="Puginier C."/>
            <person name="Libourel C."/>
            <person name="Otte J."/>
            <person name="Skaloud P."/>
            <person name="Haon M."/>
            <person name="Grisel S."/>
            <person name="Petersen M."/>
            <person name="Berrin J.G."/>
            <person name="Delaux P.M."/>
            <person name="Dal Grande F."/>
            <person name="Keller J."/>
        </authorList>
    </citation>
    <scope>NUCLEOTIDE SEQUENCE [LARGE SCALE GENOMIC DNA]</scope>
    <source>
        <strain evidence="8 9">SAG 245.80</strain>
    </source>
</reference>
<dbReference type="NCBIfam" id="TIGR02235">
    <property type="entry name" value="menA_cyano-plnt"/>
    <property type="match status" value="1"/>
</dbReference>
<evidence type="ECO:0000256" key="5">
    <source>
        <dbReference type="ARBA" id="ARBA00023136"/>
    </source>
</evidence>
<dbReference type="PANTHER" id="PTHR13929">
    <property type="entry name" value="1,4-DIHYDROXY-2-NAPHTHOATE OCTAPRENYLTRANSFERASE"/>
    <property type="match status" value="1"/>
</dbReference>
<name>A0AAW1R284_9CHLO</name>
<feature type="region of interest" description="Disordered" evidence="6">
    <location>
        <begin position="294"/>
        <end position="319"/>
    </location>
</feature>
<dbReference type="GO" id="GO:0042372">
    <property type="term" value="P:phylloquinone biosynthetic process"/>
    <property type="evidence" value="ECO:0007669"/>
    <property type="project" value="InterPro"/>
</dbReference>
<dbReference type="Proteomes" id="UP001445335">
    <property type="component" value="Unassembled WGS sequence"/>
</dbReference>
<evidence type="ECO:0000256" key="4">
    <source>
        <dbReference type="ARBA" id="ARBA00022989"/>
    </source>
</evidence>
<gene>
    <name evidence="8" type="ORF">WJX81_005647</name>
</gene>
<evidence type="ECO:0000313" key="8">
    <source>
        <dbReference type="EMBL" id="KAK9827327.1"/>
    </source>
</evidence>
<dbReference type="PANTHER" id="PTHR13929:SF0">
    <property type="entry name" value="UBIA PRENYLTRANSFERASE DOMAIN-CONTAINING PROTEIN 1"/>
    <property type="match status" value="1"/>
</dbReference>
<dbReference type="GO" id="GO:0009234">
    <property type="term" value="P:menaquinone biosynthetic process"/>
    <property type="evidence" value="ECO:0007669"/>
    <property type="project" value="TreeGrafter"/>
</dbReference>
<dbReference type="GO" id="GO:0004659">
    <property type="term" value="F:prenyltransferase activity"/>
    <property type="evidence" value="ECO:0007669"/>
    <property type="project" value="InterPro"/>
</dbReference>
<accession>A0AAW1R284</accession>
<dbReference type="InterPro" id="IPR000537">
    <property type="entry name" value="UbiA_prenyltransferase"/>
</dbReference>
<evidence type="ECO:0000256" key="7">
    <source>
        <dbReference type="SAM" id="Phobius"/>
    </source>
</evidence>
<keyword evidence="2" id="KW-0808">Transferase</keyword>
<keyword evidence="3 7" id="KW-0812">Transmembrane</keyword>
<evidence type="ECO:0000313" key="9">
    <source>
        <dbReference type="Proteomes" id="UP001445335"/>
    </source>
</evidence>
<evidence type="ECO:0000256" key="3">
    <source>
        <dbReference type="ARBA" id="ARBA00022692"/>
    </source>
</evidence>
<feature type="transmembrane region" description="Helical" evidence="7">
    <location>
        <begin position="98"/>
        <end position="114"/>
    </location>
</feature>
<dbReference type="EMBL" id="JALJOU010000059">
    <property type="protein sequence ID" value="KAK9827327.1"/>
    <property type="molecule type" value="Genomic_DNA"/>
</dbReference>
<keyword evidence="9" id="KW-1185">Reference proteome</keyword>
<feature type="transmembrane region" description="Helical" evidence="7">
    <location>
        <begin position="6"/>
        <end position="26"/>
    </location>
</feature>
<feature type="transmembrane region" description="Helical" evidence="7">
    <location>
        <begin position="72"/>
        <end position="92"/>
    </location>
</feature>
<comment type="caution">
    <text evidence="8">The sequence shown here is derived from an EMBL/GenBank/DDBJ whole genome shotgun (WGS) entry which is preliminary data.</text>
</comment>
<dbReference type="Pfam" id="PF01040">
    <property type="entry name" value="UbiA"/>
    <property type="match status" value="1"/>
</dbReference>
<dbReference type="CDD" id="cd13962">
    <property type="entry name" value="PT_UbiA_UBIAD1"/>
    <property type="match status" value="1"/>
</dbReference>
<feature type="transmembrane region" description="Helical" evidence="7">
    <location>
        <begin position="126"/>
        <end position="146"/>
    </location>
</feature>
<evidence type="ECO:0000256" key="2">
    <source>
        <dbReference type="ARBA" id="ARBA00022679"/>
    </source>
</evidence>
<protein>
    <recommendedName>
        <fullName evidence="10">1,4-dihydroxy-2-naphthoate octaprenyltransferase</fullName>
    </recommendedName>
</protein>
<keyword evidence="4 7" id="KW-1133">Transmembrane helix</keyword>
<proteinExistence type="predicted"/>
<organism evidence="8 9">
    <name type="scientific">Elliptochloris bilobata</name>
    <dbReference type="NCBI Taxonomy" id="381761"/>
    <lineage>
        <taxon>Eukaryota</taxon>
        <taxon>Viridiplantae</taxon>
        <taxon>Chlorophyta</taxon>
        <taxon>core chlorophytes</taxon>
        <taxon>Trebouxiophyceae</taxon>
        <taxon>Trebouxiophyceae incertae sedis</taxon>
        <taxon>Elliptochloris clade</taxon>
        <taxon>Elliptochloris</taxon>
    </lineage>
</organism>
<comment type="subcellular location">
    <subcellularLocation>
        <location evidence="1">Membrane</location>
        <topology evidence="1">Multi-pass membrane protein</topology>
    </subcellularLocation>
</comment>
<evidence type="ECO:0000256" key="6">
    <source>
        <dbReference type="SAM" id="MobiDB-lite"/>
    </source>
</evidence>
<evidence type="ECO:0008006" key="10">
    <source>
        <dbReference type="Google" id="ProtNLM"/>
    </source>
</evidence>
<keyword evidence="5 7" id="KW-0472">Membrane</keyword>